<protein>
    <submittedName>
        <fullName evidence="1">Uncharacterized protein</fullName>
    </submittedName>
</protein>
<organism evidence="1 2">
    <name type="scientific">Sphaerodactylus townsendi</name>
    <dbReference type="NCBI Taxonomy" id="933632"/>
    <lineage>
        <taxon>Eukaryota</taxon>
        <taxon>Metazoa</taxon>
        <taxon>Chordata</taxon>
        <taxon>Craniata</taxon>
        <taxon>Vertebrata</taxon>
        <taxon>Euteleostomi</taxon>
        <taxon>Lepidosauria</taxon>
        <taxon>Squamata</taxon>
        <taxon>Bifurcata</taxon>
        <taxon>Gekkota</taxon>
        <taxon>Sphaerodactylidae</taxon>
        <taxon>Sphaerodactylus</taxon>
    </lineage>
</organism>
<name>A0ACB8FS65_9SAUR</name>
<sequence length="126" mass="13803">MTKQQLQEECQKQNISCENKSVDETKALLLMRADLVSESDIMPNTSFQIQGLVGAPDCSWVATDACGMERVGGPPQEWGYEGPALPCVDWPGPSGRGQYSVNVVTPQPDPEWVGRRVSEETKDSTC</sequence>
<keyword evidence="2" id="KW-1185">Reference proteome</keyword>
<evidence type="ECO:0000313" key="2">
    <source>
        <dbReference type="Proteomes" id="UP000827872"/>
    </source>
</evidence>
<dbReference type="EMBL" id="CM037619">
    <property type="protein sequence ID" value="KAH8008140.1"/>
    <property type="molecule type" value="Genomic_DNA"/>
</dbReference>
<gene>
    <name evidence="1" type="ORF">K3G42_028047</name>
</gene>
<reference evidence="1" key="1">
    <citation type="submission" date="2021-08" db="EMBL/GenBank/DDBJ databases">
        <title>The first chromosome-level gecko genome reveals the dynamic sex chromosomes of Neotropical dwarf geckos (Sphaerodactylidae: Sphaerodactylus).</title>
        <authorList>
            <person name="Pinto B.J."/>
            <person name="Keating S.E."/>
            <person name="Gamble T."/>
        </authorList>
    </citation>
    <scope>NUCLEOTIDE SEQUENCE</scope>
    <source>
        <strain evidence="1">TG3544</strain>
    </source>
</reference>
<dbReference type="Proteomes" id="UP000827872">
    <property type="component" value="Linkage Group LG06"/>
</dbReference>
<proteinExistence type="predicted"/>
<accession>A0ACB8FS65</accession>
<comment type="caution">
    <text evidence="1">The sequence shown here is derived from an EMBL/GenBank/DDBJ whole genome shotgun (WGS) entry which is preliminary data.</text>
</comment>
<evidence type="ECO:0000313" key="1">
    <source>
        <dbReference type="EMBL" id="KAH8008140.1"/>
    </source>
</evidence>